<keyword evidence="2 3" id="KW-0378">Hydrolase</keyword>
<dbReference type="CDD" id="cd00586">
    <property type="entry name" value="4HBT"/>
    <property type="match status" value="1"/>
</dbReference>
<comment type="caution">
    <text evidence="3">The sequence shown here is derived from an EMBL/GenBank/DDBJ whole genome shotgun (WGS) entry which is preliminary data.</text>
</comment>
<dbReference type="InterPro" id="IPR006684">
    <property type="entry name" value="YbgC/YbaW"/>
</dbReference>
<gene>
    <name evidence="3" type="ORF">JOC54_001786</name>
</gene>
<dbReference type="PANTHER" id="PTHR31793">
    <property type="entry name" value="4-HYDROXYBENZOYL-COA THIOESTERASE FAMILY MEMBER"/>
    <property type="match status" value="1"/>
</dbReference>
<dbReference type="Pfam" id="PF13279">
    <property type="entry name" value="4HBT_2"/>
    <property type="match status" value="1"/>
</dbReference>
<dbReference type="EMBL" id="JAFBCV010000004">
    <property type="protein sequence ID" value="MBM7838530.1"/>
    <property type="molecule type" value="Genomic_DNA"/>
</dbReference>
<dbReference type="InterPro" id="IPR050563">
    <property type="entry name" value="4-hydroxybenzoyl-CoA_TE"/>
</dbReference>
<evidence type="ECO:0000256" key="2">
    <source>
        <dbReference type="ARBA" id="ARBA00022801"/>
    </source>
</evidence>
<evidence type="ECO:0000313" key="4">
    <source>
        <dbReference type="Proteomes" id="UP001179280"/>
    </source>
</evidence>
<dbReference type="RefSeq" id="WP_204465721.1">
    <property type="nucleotide sequence ID" value="NZ_JAFBCV010000004.1"/>
</dbReference>
<protein>
    <submittedName>
        <fullName evidence="3">Acyl-CoA thioester hydrolase</fullName>
        <ecNumber evidence="3">3.1.2.-</ecNumber>
    </submittedName>
</protein>
<sequence>MKRPPSYIENYESWEKEFTYYTDIKVRFSETDAFGHVNNTVAFVYFEQARIDFLEQKGIMKEWLKSDEKRLIVTADLQCNYHAQIKYGDQLKIGVKVDYLGTSSMDVHYIVKKEEEVCLTGRGTIVQIDAVSGKATPFSEAVKTKLSAN</sequence>
<dbReference type="EC" id="3.1.2.-" evidence="3"/>
<comment type="similarity">
    <text evidence="1">Belongs to the 4-hydroxybenzoyl-CoA thioesterase family.</text>
</comment>
<dbReference type="SUPFAM" id="SSF54637">
    <property type="entry name" value="Thioesterase/thiol ester dehydrase-isomerase"/>
    <property type="match status" value="1"/>
</dbReference>
<dbReference type="InterPro" id="IPR029069">
    <property type="entry name" value="HotDog_dom_sf"/>
</dbReference>
<reference evidence="3" key="1">
    <citation type="submission" date="2021-01" db="EMBL/GenBank/DDBJ databases">
        <title>Genomic Encyclopedia of Type Strains, Phase IV (KMG-IV): sequencing the most valuable type-strain genomes for metagenomic binning, comparative biology and taxonomic classification.</title>
        <authorList>
            <person name="Goeker M."/>
        </authorList>
    </citation>
    <scope>NUCLEOTIDE SEQUENCE</scope>
    <source>
        <strain evidence="3">DSM 21943</strain>
    </source>
</reference>
<evidence type="ECO:0000313" key="3">
    <source>
        <dbReference type="EMBL" id="MBM7838530.1"/>
    </source>
</evidence>
<evidence type="ECO:0000256" key="1">
    <source>
        <dbReference type="ARBA" id="ARBA00005953"/>
    </source>
</evidence>
<dbReference type="Proteomes" id="UP001179280">
    <property type="component" value="Unassembled WGS sequence"/>
</dbReference>
<organism evidence="3 4">
    <name type="scientific">Shouchella xiaoxiensis</name>
    <dbReference type="NCBI Taxonomy" id="766895"/>
    <lineage>
        <taxon>Bacteria</taxon>
        <taxon>Bacillati</taxon>
        <taxon>Bacillota</taxon>
        <taxon>Bacilli</taxon>
        <taxon>Bacillales</taxon>
        <taxon>Bacillaceae</taxon>
        <taxon>Shouchella</taxon>
    </lineage>
</organism>
<name>A0ABS2SUP4_9BACI</name>
<dbReference type="Gene3D" id="3.10.129.10">
    <property type="entry name" value="Hotdog Thioesterase"/>
    <property type="match status" value="1"/>
</dbReference>
<dbReference type="PANTHER" id="PTHR31793:SF24">
    <property type="entry name" value="LONG-CHAIN ACYL-COA THIOESTERASE FADM"/>
    <property type="match status" value="1"/>
</dbReference>
<dbReference type="PIRSF" id="PIRSF003230">
    <property type="entry name" value="YbgC"/>
    <property type="match status" value="1"/>
</dbReference>
<proteinExistence type="inferred from homology"/>
<keyword evidence="4" id="KW-1185">Reference proteome</keyword>
<accession>A0ABS2SUP4</accession>
<dbReference type="GO" id="GO:0016787">
    <property type="term" value="F:hydrolase activity"/>
    <property type="evidence" value="ECO:0007669"/>
    <property type="project" value="UniProtKB-KW"/>
</dbReference>